<accession>A0A383CFK4</accession>
<keyword evidence="2" id="KW-1003">Cell membrane</keyword>
<feature type="transmembrane region" description="Helical" evidence="6">
    <location>
        <begin position="175"/>
        <end position="194"/>
    </location>
</feature>
<feature type="transmembrane region" description="Helical" evidence="6">
    <location>
        <begin position="115"/>
        <end position="134"/>
    </location>
</feature>
<evidence type="ECO:0000313" key="8">
    <source>
        <dbReference type="EMBL" id="SVE30485.1"/>
    </source>
</evidence>
<dbReference type="Pfam" id="PF12823">
    <property type="entry name" value="DUF3817"/>
    <property type="match status" value="1"/>
</dbReference>
<feature type="transmembrane region" description="Helical" evidence="6">
    <location>
        <begin position="146"/>
        <end position="168"/>
    </location>
</feature>
<dbReference type="AlphaFoldDB" id="A0A383CFK4"/>
<reference evidence="8" key="1">
    <citation type="submission" date="2018-05" db="EMBL/GenBank/DDBJ databases">
        <authorList>
            <person name="Lanie J.A."/>
            <person name="Ng W.-L."/>
            <person name="Kazmierczak K.M."/>
            <person name="Andrzejewski T.M."/>
            <person name="Davidsen T.M."/>
            <person name="Wayne K.J."/>
            <person name="Tettelin H."/>
            <person name="Glass J.I."/>
            <person name="Rusch D."/>
            <person name="Podicherti R."/>
            <person name="Tsui H.-C.T."/>
            <person name="Winkler M.E."/>
        </authorList>
    </citation>
    <scope>NUCLEOTIDE SEQUENCE</scope>
</reference>
<keyword evidence="4 6" id="KW-1133">Transmembrane helix</keyword>
<feature type="non-terminal residue" evidence="8">
    <location>
        <position position="197"/>
    </location>
</feature>
<gene>
    <name evidence="8" type="ORF">METZ01_LOCUS483339</name>
</gene>
<organism evidence="8">
    <name type="scientific">marine metagenome</name>
    <dbReference type="NCBI Taxonomy" id="408172"/>
    <lineage>
        <taxon>unclassified sequences</taxon>
        <taxon>metagenomes</taxon>
        <taxon>ecological metagenomes</taxon>
    </lineage>
</organism>
<evidence type="ECO:0000256" key="5">
    <source>
        <dbReference type="ARBA" id="ARBA00023136"/>
    </source>
</evidence>
<evidence type="ECO:0000256" key="3">
    <source>
        <dbReference type="ARBA" id="ARBA00022692"/>
    </source>
</evidence>
<comment type="subcellular location">
    <subcellularLocation>
        <location evidence="1">Cell membrane</location>
        <topology evidence="1">Multi-pass membrane protein</topology>
    </subcellularLocation>
</comment>
<name>A0A383CFK4_9ZZZZ</name>
<keyword evidence="5 6" id="KW-0472">Membrane</keyword>
<dbReference type="PANTHER" id="PTHR40077:SF1">
    <property type="entry name" value="MEMBRANE PROTEIN"/>
    <property type="match status" value="1"/>
</dbReference>
<feature type="domain" description="DUF3817" evidence="7">
    <location>
        <begin position="113"/>
        <end position="197"/>
    </location>
</feature>
<protein>
    <recommendedName>
        <fullName evidence="7">DUF3817 domain-containing protein</fullName>
    </recommendedName>
</protein>
<evidence type="ECO:0000256" key="6">
    <source>
        <dbReference type="SAM" id="Phobius"/>
    </source>
</evidence>
<dbReference type="GO" id="GO:0005886">
    <property type="term" value="C:plasma membrane"/>
    <property type="evidence" value="ECO:0007669"/>
    <property type="project" value="UniProtKB-SubCell"/>
</dbReference>
<evidence type="ECO:0000256" key="1">
    <source>
        <dbReference type="ARBA" id="ARBA00004651"/>
    </source>
</evidence>
<dbReference type="EMBL" id="UINC01208101">
    <property type="protein sequence ID" value="SVE30485.1"/>
    <property type="molecule type" value="Genomic_DNA"/>
</dbReference>
<feature type="non-terminal residue" evidence="8">
    <location>
        <position position="1"/>
    </location>
</feature>
<dbReference type="PANTHER" id="PTHR40077">
    <property type="entry name" value="MEMBRANE PROTEIN-RELATED"/>
    <property type="match status" value="1"/>
</dbReference>
<sequence>VHGRLRNILTHPVFSSFRAFRGSPTCHCEERSDAAIQYVERVSVSPWLCAGIFYYTLHQGPKTNVSGYVVIAILSRAPHHSETLRVVVCLISDFRFPIFALIVSDNMPRTVLGKFRLIGFVEGLSYLLLLGVAVPKWLSLFVMPTAIRVIGMTHGVLFILYCLLLFMAMRQYKWGLGYTIYLFFMALVPFGTFYTDR</sequence>
<evidence type="ECO:0000256" key="4">
    <source>
        <dbReference type="ARBA" id="ARBA00022989"/>
    </source>
</evidence>
<dbReference type="InterPro" id="IPR023845">
    <property type="entry name" value="DUF3817_TM"/>
</dbReference>
<evidence type="ECO:0000256" key="2">
    <source>
        <dbReference type="ARBA" id="ARBA00022475"/>
    </source>
</evidence>
<keyword evidence="3 6" id="KW-0812">Transmembrane</keyword>
<evidence type="ECO:0000259" key="7">
    <source>
        <dbReference type="Pfam" id="PF12823"/>
    </source>
</evidence>
<proteinExistence type="predicted"/>
<dbReference type="NCBIfam" id="TIGR03954">
    <property type="entry name" value="integ_memb_HG"/>
    <property type="match status" value="1"/>
</dbReference>